<dbReference type="EMBL" id="CAICTM010001502">
    <property type="protein sequence ID" value="CAB9524176.1"/>
    <property type="molecule type" value="Genomic_DNA"/>
</dbReference>
<dbReference type="Proteomes" id="UP001153069">
    <property type="component" value="Unassembled WGS sequence"/>
</dbReference>
<evidence type="ECO:0000313" key="2">
    <source>
        <dbReference type="EMBL" id="CAB9524176.1"/>
    </source>
</evidence>
<accession>A0A9N8ERI2</accession>
<proteinExistence type="predicted"/>
<evidence type="ECO:0000313" key="3">
    <source>
        <dbReference type="Proteomes" id="UP001153069"/>
    </source>
</evidence>
<name>A0A9N8ERI2_9STRA</name>
<feature type="region of interest" description="Disordered" evidence="1">
    <location>
        <begin position="279"/>
        <end position="330"/>
    </location>
</feature>
<evidence type="ECO:0000256" key="1">
    <source>
        <dbReference type="SAM" id="MobiDB-lite"/>
    </source>
</evidence>
<keyword evidence="3" id="KW-1185">Reference proteome</keyword>
<reference evidence="2" key="1">
    <citation type="submission" date="2020-06" db="EMBL/GenBank/DDBJ databases">
        <authorList>
            <consortium name="Plant Systems Biology data submission"/>
        </authorList>
    </citation>
    <scope>NUCLEOTIDE SEQUENCE</scope>
    <source>
        <strain evidence="2">D6</strain>
    </source>
</reference>
<dbReference type="AlphaFoldDB" id="A0A9N8ERI2"/>
<gene>
    <name evidence="2" type="ORF">SEMRO_1504_G278080.1</name>
</gene>
<feature type="region of interest" description="Disordered" evidence="1">
    <location>
        <begin position="121"/>
        <end position="140"/>
    </location>
</feature>
<comment type="caution">
    <text evidence="2">The sequence shown here is derived from an EMBL/GenBank/DDBJ whole genome shotgun (WGS) entry which is preliminary data.</text>
</comment>
<protein>
    <submittedName>
        <fullName evidence="2">Uncharacterized protein</fullName>
    </submittedName>
</protein>
<organism evidence="2 3">
    <name type="scientific">Seminavis robusta</name>
    <dbReference type="NCBI Taxonomy" id="568900"/>
    <lineage>
        <taxon>Eukaryota</taxon>
        <taxon>Sar</taxon>
        <taxon>Stramenopiles</taxon>
        <taxon>Ochrophyta</taxon>
        <taxon>Bacillariophyta</taxon>
        <taxon>Bacillariophyceae</taxon>
        <taxon>Bacillariophycidae</taxon>
        <taxon>Naviculales</taxon>
        <taxon>Naviculaceae</taxon>
        <taxon>Seminavis</taxon>
    </lineage>
</organism>
<dbReference type="OrthoDB" id="44088at2759"/>
<feature type="compositionally biased region" description="Basic and acidic residues" evidence="1">
    <location>
        <begin position="126"/>
        <end position="140"/>
    </location>
</feature>
<sequence>MTTSTTTPCTHHSLEGTAFQAALERYVDENKPDPLVLQQIQAWEMEWNTDDALTTTSPDTTSLEPTDWLQGTLTWKSDYMVAQIDCSSCWNHKKDDDDDDKDKNKQGLYFVLKATLRFRTKHDNKHNKDDDNKDKKANDKIRTKMIQRLRQDDYIKKLLSSEEQNDNKDWKMLCEARVSIQQQQQPSSTATATTTSVVEQLEERVDVNDAVAEGLRRALFSASESSLDVIEVLLSLPLLPGSAHTLSFDCPLADRAKLRLLEDAMFDACEREGEEELIDDLKISTANNNDNSNKDESEEPPSKGGGGRPVKQQKTTKQQPNNRSNKRTKR</sequence>